<gene>
    <name evidence="18" type="primary">cyoA</name>
    <name evidence="18" type="ORF">GR212_34095</name>
</gene>
<dbReference type="GO" id="GO:0016682">
    <property type="term" value="F:oxidoreductase activity, acting on diphenols and related substances as donors, oxygen as acceptor"/>
    <property type="evidence" value="ECO:0007669"/>
    <property type="project" value="InterPro"/>
</dbReference>
<keyword evidence="3 14" id="KW-0813">Transport</keyword>
<evidence type="ECO:0000256" key="11">
    <source>
        <dbReference type="ARBA" id="ARBA00023136"/>
    </source>
</evidence>
<dbReference type="AlphaFoldDB" id="A0A6L9UJ24"/>
<evidence type="ECO:0000256" key="4">
    <source>
        <dbReference type="ARBA" id="ARBA00022475"/>
    </source>
</evidence>
<dbReference type="Gene3D" id="1.10.287.90">
    <property type="match status" value="1"/>
</dbReference>
<evidence type="ECO:0000256" key="5">
    <source>
        <dbReference type="ARBA" id="ARBA00022660"/>
    </source>
</evidence>
<proteinExistence type="inferred from homology"/>
<dbReference type="GO" id="GO:0005886">
    <property type="term" value="C:plasma membrane"/>
    <property type="evidence" value="ECO:0007669"/>
    <property type="project" value="UniProtKB-SubCell"/>
</dbReference>
<organism evidence="18 19">
    <name type="scientific">Rhizobium lusitanum</name>
    <dbReference type="NCBI Taxonomy" id="293958"/>
    <lineage>
        <taxon>Bacteria</taxon>
        <taxon>Pseudomonadati</taxon>
        <taxon>Pseudomonadota</taxon>
        <taxon>Alphaproteobacteria</taxon>
        <taxon>Hyphomicrobiales</taxon>
        <taxon>Rhizobiaceae</taxon>
        <taxon>Rhizobium/Agrobacterium group</taxon>
        <taxon>Rhizobium</taxon>
    </lineage>
</organism>
<dbReference type="InterPro" id="IPR036257">
    <property type="entry name" value="Cyt_c_oxidase_su2_TM_sf"/>
</dbReference>
<feature type="domain" description="Cytochrome oxidase subunit II transmembrane region profile" evidence="17">
    <location>
        <begin position="36"/>
        <end position="133"/>
    </location>
</feature>
<dbReference type="InterPro" id="IPR002429">
    <property type="entry name" value="CcO_II-like_C"/>
</dbReference>
<evidence type="ECO:0000256" key="2">
    <source>
        <dbReference type="ARBA" id="ARBA00007866"/>
    </source>
</evidence>
<evidence type="ECO:0000313" key="19">
    <source>
        <dbReference type="Proteomes" id="UP000483035"/>
    </source>
</evidence>
<reference evidence="18 19" key="1">
    <citation type="submission" date="2019-12" db="EMBL/GenBank/DDBJ databases">
        <title>Rhizobium genotypes associated with high levels of biological nitrogen fixation by grain legumes in a temperate-maritime cropping system.</title>
        <authorList>
            <person name="Maluk M."/>
            <person name="Francesc Ferrando Molina F."/>
            <person name="Lopez Del Egido L."/>
            <person name="Lafos M."/>
            <person name="Langarica-Fuentes A."/>
            <person name="Gebre Yohannes G."/>
            <person name="Young M.W."/>
            <person name="Martin P."/>
            <person name="Gantlett R."/>
            <person name="Kenicer G."/>
            <person name="Hawes C."/>
            <person name="Begg G.S."/>
            <person name="Quilliam R.S."/>
            <person name="Squire G.R."/>
            <person name="Poole P.S."/>
            <person name="Young P.W."/>
            <person name="Iannetta P.M."/>
            <person name="James E.K."/>
        </authorList>
    </citation>
    <scope>NUCLEOTIDE SEQUENCE [LARGE SCALE GENOMIC DNA]</scope>
    <source>
        <strain evidence="18 19">JHI1118</strain>
    </source>
</reference>
<keyword evidence="10 14" id="KW-0560">Oxidoreductase</keyword>
<keyword evidence="7" id="KW-0732">Signal</keyword>
<accession>A0A6L9UJ24</accession>
<protein>
    <recommendedName>
        <fullName evidence="14">Ubiquinol oxidase subunit 2</fullName>
    </recommendedName>
</protein>
<evidence type="ECO:0000259" key="17">
    <source>
        <dbReference type="PROSITE" id="PS50999"/>
    </source>
</evidence>
<dbReference type="GO" id="GO:0005507">
    <property type="term" value="F:copper ion binding"/>
    <property type="evidence" value="ECO:0007669"/>
    <property type="project" value="InterPro"/>
</dbReference>
<feature type="transmembrane region" description="Helical" evidence="15">
    <location>
        <begin position="26"/>
        <end position="46"/>
    </location>
</feature>
<dbReference type="GO" id="GO:0042773">
    <property type="term" value="P:ATP synthesis coupled electron transport"/>
    <property type="evidence" value="ECO:0007669"/>
    <property type="project" value="TreeGrafter"/>
</dbReference>
<dbReference type="InterPro" id="IPR010514">
    <property type="entry name" value="COX_ARM"/>
</dbReference>
<dbReference type="GO" id="GO:0009486">
    <property type="term" value="F:cytochrome bo3 ubiquinol oxidase activity"/>
    <property type="evidence" value="ECO:0007669"/>
    <property type="project" value="InterPro"/>
</dbReference>
<dbReference type="InterPro" id="IPR008972">
    <property type="entry name" value="Cupredoxin"/>
</dbReference>
<keyword evidence="9 15" id="KW-1133">Transmembrane helix</keyword>
<dbReference type="InterPro" id="IPR011759">
    <property type="entry name" value="Cyt_c_oxidase_su2_TM_dom"/>
</dbReference>
<dbReference type="InterPro" id="IPR006333">
    <property type="entry name" value="Cyt_o_ubiquinol_oxidase_su2"/>
</dbReference>
<keyword evidence="4 14" id="KW-1003">Cell membrane</keyword>
<evidence type="ECO:0000256" key="12">
    <source>
        <dbReference type="ARBA" id="ARBA00023139"/>
    </source>
</evidence>
<comment type="similarity">
    <text evidence="2 14">Belongs to the cytochrome c oxidase subunit 2 family.</text>
</comment>
<feature type="transmembrane region" description="Helical" evidence="15">
    <location>
        <begin position="58"/>
        <end position="82"/>
    </location>
</feature>
<dbReference type="PIRSF" id="PIRSF000292">
    <property type="entry name" value="Ubi_od_II"/>
    <property type="match status" value="1"/>
</dbReference>
<dbReference type="PANTHER" id="PTHR22888:SF18">
    <property type="entry name" value="CYTOCHROME BO(3) UBIQUINOL OXIDASE SUBUNIT 2"/>
    <property type="match status" value="1"/>
</dbReference>
<evidence type="ECO:0000256" key="10">
    <source>
        <dbReference type="ARBA" id="ARBA00023002"/>
    </source>
</evidence>
<dbReference type="GO" id="GO:0004129">
    <property type="term" value="F:cytochrome-c oxidase activity"/>
    <property type="evidence" value="ECO:0007669"/>
    <property type="project" value="UniProtKB-UniRule"/>
</dbReference>
<dbReference type="PROSITE" id="PS50857">
    <property type="entry name" value="COX2_CUA"/>
    <property type="match status" value="1"/>
</dbReference>
<dbReference type="EMBL" id="WUEY01000034">
    <property type="protein sequence ID" value="NEI74578.1"/>
    <property type="molecule type" value="Genomic_DNA"/>
</dbReference>
<keyword evidence="5 14" id="KW-0679">Respiratory chain</keyword>
<evidence type="ECO:0000313" key="18">
    <source>
        <dbReference type="EMBL" id="NEI74578.1"/>
    </source>
</evidence>
<dbReference type="InterPro" id="IPR034227">
    <property type="entry name" value="CuRO_UO_II"/>
</dbReference>
<feature type="transmembrane region" description="Helical" evidence="15">
    <location>
        <begin position="103"/>
        <end position="124"/>
    </location>
</feature>
<evidence type="ECO:0000256" key="6">
    <source>
        <dbReference type="ARBA" id="ARBA00022692"/>
    </source>
</evidence>
<keyword evidence="12" id="KW-0564">Palmitate</keyword>
<dbReference type="Proteomes" id="UP000483035">
    <property type="component" value="Unassembled WGS sequence"/>
</dbReference>
<evidence type="ECO:0000256" key="8">
    <source>
        <dbReference type="ARBA" id="ARBA00022982"/>
    </source>
</evidence>
<evidence type="ECO:0000256" key="3">
    <source>
        <dbReference type="ARBA" id="ARBA00022448"/>
    </source>
</evidence>
<keyword evidence="8 14" id="KW-0249">Electron transport</keyword>
<dbReference type="PANTHER" id="PTHR22888">
    <property type="entry name" value="CYTOCHROME C OXIDASE, SUBUNIT II"/>
    <property type="match status" value="1"/>
</dbReference>
<dbReference type="PROSITE" id="PS50999">
    <property type="entry name" value="COX2_TM"/>
    <property type="match status" value="1"/>
</dbReference>
<evidence type="ECO:0000256" key="7">
    <source>
        <dbReference type="ARBA" id="ARBA00022729"/>
    </source>
</evidence>
<evidence type="ECO:0000256" key="14">
    <source>
        <dbReference type="PIRNR" id="PIRNR000292"/>
    </source>
</evidence>
<feature type="domain" description="Cytochrome oxidase subunit II copper A binding" evidence="16">
    <location>
        <begin position="148"/>
        <end position="260"/>
    </location>
</feature>
<dbReference type="Pfam" id="PF06481">
    <property type="entry name" value="COX_ARM"/>
    <property type="match status" value="1"/>
</dbReference>
<keyword evidence="11 14" id="KW-0472">Membrane</keyword>
<evidence type="ECO:0000256" key="1">
    <source>
        <dbReference type="ARBA" id="ARBA00004651"/>
    </source>
</evidence>
<evidence type="ECO:0000256" key="9">
    <source>
        <dbReference type="ARBA" id="ARBA00022989"/>
    </source>
</evidence>
<comment type="caution">
    <text evidence="18">The sequence shown here is derived from an EMBL/GenBank/DDBJ whole genome shotgun (WGS) entry which is preliminary data.</text>
</comment>
<dbReference type="InterPro" id="IPR045187">
    <property type="entry name" value="CcO_II"/>
</dbReference>
<name>A0A6L9UJ24_9HYPH</name>
<keyword evidence="13" id="KW-0449">Lipoprotein</keyword>
<keyword evidence="6 15" id="KW-0812">Transmembrane</keyword>
<dbReference type="Pfam" id="PF00116">
    <property type="entry name" value="COX2"/>
    <property type="match status" value="1"/>
</dbReference>
<evidence type="ECO:0000256" key="15">
    <source>
        <dbReference type="SAM" id="Phobius"/>
    </source>
</evidence>
<comment type="subcellular location">
    <subcellularLocation>
        <location evidence="1">Cell membrane</location>
        <topology evidence="1">Multi-pass membrane protein</topology>
    </subcellularLocation>
</comment>
<sequence length="378" mass="41994">MIAPSLPRAAVDHACRTLRSFARITVRLSLMPLFASLAGCNLVVMAPSGDVAAQQRDLIVISTVLMLLIIVPVIMLTLFFAFRYRSSNTSAPYDPEWHHSTRLEIIVWSAPLAIIIALGTITWISTHKLDPYRQLDRIDADRMVTPDVKPLTVEVVAMDWKWLFVYPDLKIATVNELAAPVDVPINFKITASTVMNSFYIPALAGQIYAMAGMETKMHAVINHVGIYDGFSANYSGPGFSQMRFKFHGMEKDDFDRWVARVRNGGVALTRPVYRDLDLPSQNDPVRYYARVEDGLYDAILNMCTDPSKMCLNEMYDLDARGGGGMESVNNVFRLTYDRERTWGANGRSSLPFVVARCTPTGSGPGGSEVLPPAAKLSF</sequence>
<evidence type="ECO:0000259" key="16">
    <source>
        <dbReference type="PROSITE" id="PS50857"/>
    </source>
</evidence>
<dbReference type="CDD" id="cd04212">
    <property type="entry name" value="CuRO_UO_II"/>
    <property type="match status" value="1"/>
</dbReference>
<dbReference type="Gene3D" id="2.60.40.420">
    <property type="entry name" value="Cupredoxins - blue copper proteins"/>
    <property type="match status" value="1"/>
</dbReference>
<dbReference type="SUPFAM" id="SSF81464">
    <property type="entry name" value="Cytochrome c oxidase subunit II-like, transmembrane region"/>
    <property type="match status" value="1"/>
</dbReference>
<evidence type="ECO:0000256" key="13">
    <source>
        <dbReference type="ARBA" id="ARBA00023288"/>
    </source>
</evidence>
<dbReference type="SUPFAM" id="SSF49503">
    <property type="entry name" value="Cupredoxins"/>
    <property type="match status" value="1"/>
</dbReference>
<dbReference type="NCBIfam" id="TIGR01433">
    <property type="entry name" value="CyoA"/>
    <property type="match status" value="1"/>
</dbReference>